<sequence>MGFIKTPFPQELIDIVADNIHTLEDSRLETLRAFSLASRACHAAARKHIFRSLKVSDLAPDDIDDSTCFPLLSTTQQFSSPYHFANARYYVEEHENPDITHLHQFLLSHPRVAFGVHNFTFSSSSDTESLRMLGEQDLPNILNLLPNLRHLSLNFKQSPWTWFKPKWGLFNTELQETFKRIVTESNLQSLQLHGLRELPAEIFYQLTPSLEDLSLACVELIKHEPASDSTPASEMLQISSRHGTLKSLHISCSPSVIHLTGDLPAALNFSGLRKLDVIPASLDEVNATWRILHSATDSLEELTYDKTFFLPPEYYLLFSDISLLTRLRTFKLSFKLEFLPIFMKMLRDASAPTKITEVEIYVGWRLESEHAVKADIMNMERWQELDRELSGEQYPKLKEVDMCLMGFPWDDDEWDSIIIDTEIEMDISETNEEVSDSLGSFYSGRTTLLTRKVEGSYVKLKKKGVKVRVRYHD</sequence>
<dbReference type="SUPFAM" id="SSF52047">
    <property type="entry name" value="RNI-like"/>
    <property type="match status" value="1"/>
</dbReference>
<reference evidence="1 2" key="1">
    <citation type="journal article" date="2019" name="Nat. Ecol. Evol.">
        <title>Megaphylogeny resolves global patterns of mushroom evolution.</title>
        <authorList>
            <person name="Varga T."/>
            <person name="Krizsan K."/>
            <person name="Foldi C."/>
            <person name="Dima B."/>
            <person name="Sanchez-Garcia M."/>
            <person name="Sanchez-Ramirez S."/>
            <person name="Szollosi G.J."/>
            <person name="Szarkandi J.G."/>
            <person name="Papp V."/>
            <person name="Albert L."/>
            <person name="Andreopoulos W."/>
            <person name="Angelini C."/>
            <person name="Antonin V."/>
            <person name="Barry K.W."/>
            <person name="Bougher N.L."/>
            <person name="Buchanan P."/>
            <person name="Buyck B."/>
            <person name="Bense V."/>
            <person name="Catcheside P."/>
            <person name="Chovatia M."/>
            <person name="Cooper J."/>
            <person name="Damon W."/>
            <person name="Desjardin D."/>
            <person name="Finy P."/>
            <person name="Geml J."/>
            <person name="Haridas S."/>
            <person name="Hughes K."/>
            <person name="Justo A."/>
            <person name="Karasinski D."/>
            <person name="Kautmanova I."/>
            <person name="Kiss B."/>
            <person name="Kocsube S."/>
            <person name="Kotiranta H."/>
            <person name="LaButti K.M."/>
            <person name="Lechner B.E."/>
            <person name="Liimatainen K."/>
            <person name="Lipzen A."/>
            <person name="Lukacs Z."/>
            <person name="Mihaltcheva S."/>
            <person name="Morgado L.N."/>
            <person name="Niskanen T."/>
            <person name="Noordeloos M.E."/>
            <person name="Ohm R.A."/>
            <person name="Ortiz-Santana B."/>
            <person name="Ovrebo C."/>
            <person name="Racz N."/>
            <person name="Riley R."/>
            <person name="Savchenko A."/>
            <person name="Shiryaev A."/>
            <person name="Soop K."/>
            <person name="Spirin V."/>
            <person name="Szebenyi C."/>
            <person name="Tomsovsky M."/>
            <person name="Tulloss R.E."/>
            <person name="Uehling J."/>
            <person name="Grigoriev I.V."/>
            <person name="Vagvolgyi C."/>
            <person name="Papp T."/>
            <person name="Martin F.M."/>
            <person name="Miettinen O."/>
            <person name="Hibbett D.S."/>
            <person name="Nagy L.G."/>
        </authorList>
    </citation>
    <scope>NUCLEOTIDE SEQUENCE [LARGE SCALE GENOMIC DNA]</scope>
    <source>
        <strain evidence="1 2">CBS 166.37</strain>
    </source>
</reference>
<dbReference type="EMBL" id="ML213590">
    <property type="protein sequence ID" value="TFK44112.1"/>
    <property type="molecule type" value="Genomic_DNA"/>
</dbReference>
<dbReference type="OrthoDB" id="2745898at2759"/>
<evidence type="ECO:0008006" key="3">
    <source>
        <dbReference type="Google" id="ProtNLM"/>
    </source>
</evidence>
<proteinExistence type="predicted"/>
<dbReference type="Proteomes" id="UP000308652">
    <property type="component" value="Unassembled WGS sequence"/>
</dbReference>
<keyword evidence="2" id="KW-1185">Reference proteome</keyword>
<name>A0A5C3MFH5_9AGAR</name>
<evidence type="ECO:0000313" key="1">
    <source>
        <dbReference type="EMBL" id="TFK44112.1"/>
    </source>
</evidence>
<accession>A0A5C3MFH5</accession>
<evidence type="ECO:0000313" key="2">
    <source>
        <dbReference type="Proteomes" id="UP000308652"/>
    </source>
</evidence>
<protein>
    <recommendedName>
        <fullName evidence="3">F-box domain-containing protein</fullName>
    </recommendedName>
</protein>
<dbReference type="AlphaFoldDB" id="A0A5C3MFH5"/>
<organism evidence="1 2">
    <name type="scientific">Crucibulum laeve</name>
    <dbReference type="NCBI Taxonomy" id="68775"/>
    <lineage>
        <taxon>Eukaryota</taxon>
        <taxon>Fungi</taxon>
        <taxon>Dikarya</taxon>
        <taxon>Basidiomycota</taxon>
        <taxon>Agaricomycotina</taxon>
        <taxon>Agaricomycetes</taxon>
        <taxon>Agaricomycetidae</taxon>
        <taxon>Agaricales</taxon>
        <taxon>Agaricineae</taxon>
        <taxon>Nidulariaceae</taxon>
        <taxon>Crucibulum</taxon>
    </lineage>
</organism>
<gene>
    <name evidence="1" type="ORF">BDQ12DRAFT_730219</name>
</gene>